<keyword evidence="2" id="KW-0472">Membrane</keyword>
<feature type="compositionally biased region" description="Basic and acidic residues" evidence="1">
    <location>
        <begin position="440"/>
        <end position="464"/>
    </location>
</feature>
<proteinExistence type="predicted"/>
<evidence type="ECO:0008006" key="5">
    <source>
        <dbReference type="Google" id="ProtNLM"/>
    </source>
</evidence>
<dbReference type="PANTHER" id="PTHR23159:SF31">
    <property type="entry name" value="CENTROSOME-ASSOCIATED PROTEIN CEP250 ISOFORM X1"/>
    <property type="match status" value="1"/>
</dbReference>
<gene>
    <name evidence="3" type="ORF">FOMPIDRAFT_1021798</name>
</gene>
<dbReference type="EMBL" id="KE504126">
    <property type="protein sequence ID" value="EPT04545.1"/>
    <property type="molecule type" value="Genomic_DNA"/>
</dbReference>
<feature type="compositionally biased region" description="Basic and acidic residues" evidence="1">
    <location>
        <begin position="364"/>
        <end position="424"/>
    </location>
</feature>
<keyword evidence="2" id="KW-0812">Transmembrane</keyword>
<reference evidence="3 4" key="1">
    <citation type="journal article" date="2012" name="Science">
        <title>The Paleozoic origin of enzymatic lignin decomposition reconstructed from 31 fungal genomes.</title>
        <authorList>
            <person name="Floudas D."/>
            <person name="Binder M."/>
            <person name="Riley R."/>
            <person name="Barry K."/>
            <person name="Blanchette R.A."/>
            <person name="Henrissat B."/>
            <person name="Martinez A.T."/>
            <person name="Otillar R."/>
            <person name="Spatafora J.W."/>
            <person name="Yadav J.S."/>
            <person name="Aerts A."/>
            <person name="Benoit I."/>
            <person name="Boyd A."/>
            <person name="Carlson A."/>
            <person name="Copeland A."/>
            <person name="Coutinho P.M."/>
            <person name="de Vries R.P."/>
            <person name="Ferreira P."/>
            <person name="Findley K."/>
            <person name="Foster B."/>
            <person name="Gaskell J."/>
            <person name="Glotzer D."/>
            <person name="Gorecki P."/>
            <person name="Heitman J."/>
            <person name="Hesse C."/>
            <person name="Hori C."/>
            <person name="Igarashi K."/>
            <person name="Jurgens J.A."/>
            <person name="Kallen N."/>
            <person name="Kersten P."/>
            <person name="Kohler A."/>
            <person name="Kuees U."/>
            <person name="Kumar T.K.A."/>
            <person name="Kuo A."/>
            <person name="LaButti K."/>
            <person name="Larrondo L.F."/>
            <person name="Lindquist E."/>
            <person name="Ling A."/>
            <person name="Lombard V."/>
            <person name="Lucas S."/>
            <person name="Lundell T."/>
            <person name="Martin R."/>
            <person name="McLaughlin D.J."/>
            <person name="Morgenstern I."/>
            <person name="Morin E."/>
            <person name="Murat C."/>
            <person name="Nagy L.G."/>
            <person name="Nolan M."/>
            <person name="Ohm R.A."/>
            <person name="Patyshakuliyeva A."/>
            <person name="Rokas A."/>
            <person name="Ruiz-Duenas F.J."/>
            <person name="Sabat G."/>
            <person name="Salamov A."/>
            <person name="Samejima M."/>
            <person name="Schmutz J."/>
            <person name="Slot J.C."/>
            <person name="St John F."/>
            <person name="Stenlid J."/>
            <person name="Sun H."/>
            <person name="Sun S."/>
            <person name="Syed K."/>
            <person name="Tsang A."/>
            <person name="Wiebenga A."/>
            <person name="Young D."/>
            <person name="Pisabarro A."/>
            <person name="Eastwood D.C."/>
            <person name="Martin F."/>
            <person name="Cullen D."/>
            <person name="Grigoriev I.V."/>
            <person name="Hibbett D.S."/>
        </authorList>
    </citation>
    <scope>NUCLEOTIDE SEQUENCE</scope>
    <source>
        <strain evidence="4">FP-58527</strain>
    </source>
</reference>
<feature type="compositionally biased region" description="Low complexity" evidence="1">
    <location>
        <begin position="258"/>
        <end position="267"/>
    </location>
</feature>
<dbReference type="Proteomes" id="UP000015241">
    <property type="component" value="Unassembled WGS sequence"/>
</dbReference>
<dbReference type="HOGENOM" id="CLU_330406_0_0_1"/>
<feature type="region of interest" description="Disordered" evidence="1">
    <location>
        <begin position="75"/>
        <end position="105"/>
    </location>
</feature>
<feature type="compositionally biased region" description="Polar residues" evidence="1">
    <location>
        <begin position="284"/>
        <end position="293"/>
    </location>
</feature>
<feature type="region of interest" description="Disordered" evidence="1">
    <location>
        <begin position="746"/>
        <end position="802"/>
    </location>
</feature>
<dbReference type="AlphaFoldDB" id="S8G2L3"/>
<feature type="transmembrane region" description="Helical" evidence="2">
    <location>
        <begin position="30"/>
        <end position="47"/>
    </location>
</feature>
<evidence type="ECO:0000256" key="2">
    <source>
        <dbReference type="SAM" id="Phobius"/>
    </source>
</evidence>
<keyword evidence="4" id="KW-1185">Reference proteome</keyword>
<evidence type="ECO:0000313" key="4">
    <source>
        <dbReference type="Proteomes" id="UP000015241"/>
    </source>
</evidence>
<evidence type="ECO:0000256" key="1">
    <source>
        <dbReference type="SAM" id="MobiDB-lite"/>
    </source>
</evidence>
<protein>
    <recommendedName>
        <fullName evidence="5">Proteophosphoglycan ppg4</fullName>
    </recommendedName>
</protein>
<accession>S8G2L3</accession>
<organism evidence="3 4">
    <name type="scientific">Fomitopsis schrenkii</name>
    <name type="common">Brown rot fungus</name>
    <dbReference type="NCBI Taxonomy" id="2126942"/>
    <lineage>
        <taxon>Eukaryota</taxon>
        <taxon>Fungi</taxon>
        <taxon>Dikarya</taxon>
        <taxon>Basidiomycota</taxon>
        <taxon>Agaricomycotina</taxon>
        <taxon>Agaricomycetes</taxon>
        <taxon>Polyporales</taxon>
        <taxon>Fomitopsis</taxon>
    </lineage>
</organism>
<dbReference type="SUPFAM" id="SSF57997">
    <property type="entry name" value="Tropomyosin"/>
    <property type="match status" value="1"/>
</dbReference>
<feature type="compositionally biased region" description="Polar residues" evidence="1">
    <location>
        <begin position="899"/>
        <end position="909"/>
    </location>
</feature>
<feature type="compositionally biased region" description="Polar residues" evidence="1">
    <location>
        <begin position="760"/>
        <end position="775"/>
    </location>
</feature>
<dbReference type="PANTHER" id="PTHR23159">
    <property type="entry name" value="CENTROSOMAL PROTEIN 2"/>
    <property type="match status" value="1"/>
</dbReference>
<dbReference type="STRING" id="743788.S8G2L3"/>
<evidence type="ECO:0000313" key="3">
    <source>
        <dbReference type="EMBL" id="EPT04545.1"/>
    </source>
</evidence>
<keyword evidence="2" id="KW-1133">Transmembrane helix</keyword>
<dbReference type="eggNOG" id="ENOG502SA0B">
    <property type="taxonomic scope" value="Eukaryota"/>
</dbReference>
<dbReference type="OrthoDB" id="2548929at2759"/>
<dbReference type="InParanoid" id="S8G2L3"/>
<feature type="region of interest" description="Disordered" evidence="1">
    <location>
        <begin position="225"/>
        <end position="296"/>
    </location>
</feature>
<name>S8G2L3_FOMSC</name>
<sequence length="957" mass="104909">MAFGALTAMFYGGHPYLSVGMFLRKLDMRTVFFATVFMIVLLVLAYLTNPSENSFRHYLTEQSFRQHLKRLDENSQDEDVDSLNAAKPISHPRRSPPFTRKLGRGHDIQSPFHFVNRAAISLRTPKHAFHSFGVLTIAAVFPNSQGCNVALGADTVQSTVNDSWFIGAFGRWWRGGTIRAWWHGALIDQKDAERLSSGILDVKALDSLESYDGLPFSTSASLHLPAADSSKPLRGTERSTQRTATGASRSTTPPPLPKSASLPLHAPRQPATPPKVDRSRSECISRSNHTSPQAPACATGDILKVTQSISYLPSSTSLFDQSPVIAEILRQIAHSSSAVVDIRTQLADFQATAAQGHAAIQSELDEHRARKRSEDSSRGELKTKTKTLEDEKRAAESGKREAEKRLKAAESKRGNASRRMERLDREIGQLEARIQEDEDAVRRAAEDGDQAEREAAEELEKKRKEIKVAEDVIAALTSRAQELEEKILQEEERLRKAKEQAELRKQDRSFYPLHGVPTVEEDDTTLWSPVTAYSQSHTHVQDSLSTFPTDITGGLEIFPPAVQVTEPVSLREPRSSGISPRPKTLSLGGISNFRDCLRPEGISNEAFVRPQFPFLTDQSSAPLSTLSTRFSPFADTDGETAASNLPGGDAISPRSTSLIPLSLISSLESNLSMEDMSRSFQSDTDDVMEPNWRAHRSLPAPVEHPSVFSTSPTSITNPSFEGVDHDDPFEVRLPPLSVRHRFASETVDSPRPMVPPAPSRTISDPESVPRLQTQAHVLDSEDRTSSTHRRWNSVDPKERKGLNPEAKVFRLTKKSLPSLFPPQSAPPSGAASFDPVVAKPPGLGIPQIVAPDVDTLFSSSSSINMRAFAPSPAEREALRALGGSTNASLERLPTLSEVSLGSMPSSPSHVNAVVASRGPDAASQTLLPPALSWLQSLPRVRKPAFSPWDDEEEGKKS</sequence>
<feature type="region of interest" description="Disordered" evidence="1">
    <location>
        <begin position="899"/>
        <end position="922"/>
    </location>
</feature>
<feature type="region of interest" description="Disordered" evidence="1">
    <location>
        <begin position="361"/>
        <end position="424"/>
    </location>
</feature>
<feature type="region of interest" description="Disordered" evidence="1">
    <location>
        <begin position="438"/>
        <end position="464"/>
    </location>
</feature>